<evidence type="ECO:0000313" key="11">
    <source>
        <dbReference type="Proteomes" id="UP000663829"/>
    </source>
</evidence>
<gene>
    <name evidence="9" type="ORF">GPM918_LOCUS19248</name>
    <name evidence="10" type="ORF">SRO942_LOCUS19245</name>
</gene>
<keyword evidence="11" id="KW-1185">Reference proteome</keyword>
<evidence type="ECO:0000256" key="5">
    <source>
        <dbReference type="ARBA" id="ARBA00023163"/>
    </source>
</evidence>
<keyword evidence="3" id="KW-0238">DNA-binding</keyword>
<evidence type="ECO:0000256" key="3">
    <source>
        <dbReference type="ARBA" id="ARBA00023125"/>
    </source>
</evidence>
<dbReference type="GO" id="GO:0045893">
    <property type="term" value="P:positive regulation of DNA-templated transcription"/>
    <property type="evidence" value="ECO:0007669"/>
    <property type="project" value="InterPro"/>
</dbReference>
<dbReference type="OrthoDB" id="5856131at2759"/>
<dbReference type="InterPro" id="IPR006899">
    <property type="entry name" value="HNF-1_N"/>
</dbReference>
<dbReference type="PROSITE" id="PS51937">
    <property type="entry name" value="HNF_P1"/>
    <property type="match status" value="1"/>
</dbReference>
<dbReference type="Proteomes" id="UP000663829">
    <property type="component" value="Unassembled WGS sequence"/>
</dbReference>
<evidence type="ECO:0000256" key="2">
    <source>
        <dbReference type="ARBA" id="ARBA00023015"/>
    </source>
</evidence>
<dbReference type="Proteomes" id="UP000681722">
    <property type="component" value="Unassembled WGS sequence"/>
</dbReference>
<dbReference type="InterPro" id="IPR010982">
    <property type="entry name" value="Lambda_DNA-bd_dom_sf"/>
</dbReference>
<evidence type="ECO:0000313" key="10">
    <source>
        <dbReference type="EMBL" id="CAF3875684.1"/>
    </source>
</evidence>
<evidence type="ECO:0000313" key="9">
    <source>
        <dbReference type="EMBL" id="CAF1111326.1"/>
    </source>
</evidence>
<evidence type="ECO:0000256" key="1">
    <source>
        <dbReference type="ARBA" id="ARBA00004123"/>
    </source>
</evidence>
<evidence type="ECO:0000256" key="6">
    <source>
        <dbReference type="ARBA" id="ARBA00023242"/>
    </source>
</evidence>
<comment type="caution">
    <text evidence="9">The sequence shown here is derived from an EMBL/GenBank/DDBJ whole genome shotgun (WGS) entry which is preliminary data.</text>
</comment>
<dbReference type="Pfam" id="PF04814">
    <property type="entry name" value="HNF-1_N"/>
    <property type="match status" value="1"/>
</dbReference>
<dbReference type="SUPFAM" id="SSF47413">
    <property type="entry name" value="lambda repressor-like DNA-binding domains"/>
    <property type="match status" value="1"/>
</dbReference>
<dbReference type="EMBL" id="CAJNOQ010005782">
    <property type="protein sequence ID" value="CAF1111326.1"/>
    <property type="molecule type" value="Genomic_DNA"/>
</dbReference>
<keyword evidence="4" id="KW-0371">Homeobox</keyword>
<name>A0A814PWH6_9BILA</name>
<organism evidence="9 11">
    <name type="scientific">Didymodactylos carnosus</name>
    <dbReference type="NCBI Taxonomy" id="1234261"/>
    <lineage>
        <taxon>Eukaryota</taxon>
        <taxon>Metazoa</taxon>
        <taxon>Spiralia</taxon>
        <taxon>Gnathifera</taxon>
        <taxon>Rotifera</taxon>
        <taxon>Eurotatoria</taxon>
        <taxon>Bdelloidea</taxon>
        <taxon>Philodinida</taxon>
        <taxon>Philodinidae</taxon>
        <taxon>Didymodactylos</taxon>
    </lineage>
</organism>
<dbReference type="GO" id="GO:0005634">
    <property type="term" value="C:nucleus"/>
    <property type="evidence" value="ECO:0007669"/>
    <property type="project" value="UniProtKB-SubCell"/>
</dbReference>
<dbReference type="InterPro" id="IPR044866">
    <property type="entry name" value="HNF_P1"/>
</dbReference>
<keyword evidence="5" id="KW-0804">Transcription</keyword>
<dbReference type="EMBL" id="CAJOBC010005782">
    <property type="protein sequence ID" value="CAF3875684.1"/>
    <property type="molecule type" value="Genomic_DNA"/>
</dbReference>
<dbReference type="InterPro" id="IPR044869">
    <property type="entry name" value="HNF-1_POU"/>
</dbReference>
<dbReference type="GO" id="GO:0003691">
    <property type="term" value="F:double-stranded telomeric DNA binding"/>
    <property type="evidence" value="ECO:0007669"/>
    <property type="project" value="InterPro"/>
</dbReference>
<proteinExistence type="predicted"/>
<dbReference type="PROSITE" id="PS51936">
    <property type="entry name" value="POU_4"/>
    <property type="match status" value="1"/>
</dbReference>
<sequence>MTSAQYFTSLLLSCEQWELLRRLKNSGLTTEIIVDALEEIQQIECLFPLKTCIINKTFIDIPNRSNSLPSLTDNTGLSKINQIDNINEKSSKNYYATRHRNASNTPHSSITTIVPSVQSSLEDIQQNQQCPLEKKNNLSLFMIDSIQKEQKLSDDVKRVSLSSNVDENFNVWPPSLYFDKNNSDYCIRSNNKQLISMYCDEIQSLSYLKNDFTEIDKDDLTELQLFMAKGYINIREEVSTFVRNHCLRRAQVAKLAGVNQAYISKFMRGDFYDLSQNGFSAICRWYLKCRKSVADITAMISSDVDDLSATSNKQINSVTFESTMQATSQNMLVPTLFEWPKRTRFTFKQEHLQVK</sequence>
<dbReference type="Gene3D" id="1.10.260.40">
    <property type="entry name" value="lambda repressor-like DNA-binding domains"/>
    <property type="match status" value="1"/>
</dbReference>
<feature type="domain" description="POU-specific atypical" evidence="7">
    <location>
        <begin position="206"/>
        <end position="302"/>
    </location>
</feature>
<dbReference type="PANTHER" id="PTHR14618">
    <property type="entry name" value="HOMEODOX-CONTAINING PROTEIN 1 HMBOX1"/>
    <property type="match status" value="1"/>
</dbReference>
<keyword evidence="2" id="KW-0805">Transcription regulation</keyword>
<dbReference type="PANTHER" id="PTHR14618:SF0">
    <property type="entry name" value="HOMEOBOX-CONTAINING PROTEIN 1"/>
    <property type="match status" value="1"/>
</dbReference>
<reference evidence="9" key="1">
    <citation type="submission" date="2021-02" db="EMBL/GenBank/DDBJ databases">
        <authorList>
            <person name="Nowell W R."/>
        </authorList>
    </citation>
    <scope>NUCLEOTIDE SEQUENCE</scope>
</reference>
<evidence type="ECO:0000259" key="8">
    <source>
        <dbReference type="PROSITE" id="PS51937"/>
    </source>
</evidence>
<dbReference type="InterPro" id="IPR040363">
    <property type="entry name" value="HMBOX1"/>
</dbReference>
<accession>A0A814PWH6</accession>
<evidence type="ECO:0000259" key="7">
    <source>
        <dbReference type="PROSITE" id="PS51936"/>
    </source>
</evidence>
<comment type="subcellular location">
    <subcellularLocation>
        <location evidence="1">Nucleus</location>
    </subcellularLocation>
</comment>
<evidence type="ECO:0000256" key="4">
    <source>
        <dbReference type="ARBA" id="ARBA00023155"/>
    </source>
</evidence>
<dbReference type="AlphaFoldDB" id="A0A814PWH6"/>
<keyword evidence="6" id="KW-0539">Nucleus</keyword>
<protein>
    <submittedName>
        <fullName evidence="9">Uncharacterized protein</fullName>
    </submittedName>
</protein>
<feature type="domain" description="HNF-p1" evidence="8">
    <location>
        <begin position="8"/>
        <end position="39"/>
    </location>
</feature>